<evidence type="ECO:0000256" key="1">
    <source>
        <dbReference type="SAM" id="MobiDB-lite"/>
    </source>
</evidence>
<proteinExistence type="predicted"/>
<gene>
    <name evidence="2" type="ORF">LTR78_007649</name>
</gene>
<name>A0AAE0TUI2_9PEZI</name>
<protein>
    <submittedName>
        <fullName evidence="2">Uncharacterized protein</fullName>
    </submittedName>
</protein>
<dbReference type="EMBL" id="JAUTXT010000033">
    <property type="protein sequence ID" value="KAK3672342.1"/>
    <property type="molecule type" value="Genomic_DNA"/>
</dbReference>
<organism evidence="2 3">
    <name type="scientific">Recurvomyces mirabilis</name>
    <dbReference type="NCBI Taxonomy" id="574656"/>
    <lineage>
        <taxon>Eukaryota</taxon>
        <taxon>Fungi</taxon>
        <taxon>Dikarya</taxon>
        <taxon>Ascomycota</taxon>
        <taxon>Pezizomycotina</taxon>
        <taxon>Dothideomycetes</taxon>
        <taxon>Dothideomycetidae</taxon>
        <taxon>Mycosphaerellales</taxon>
        <taxon>Teratosphaeriaceae</taxon>
        <taxon>Recurvomyces</taxon>
    </lineage>
</organism>
<evidence type="ECO:0000313" key="2">
    <source>
        <dbReference type="EMBL" id="KAK3672342.1"/>
    </source>
</evidence>
<dbReference type="Proteomes" id="UP001274830">
    <property type="component" value="Unassembled WGS sequence"/>
</dbReference>
<comment type="caution">
    <text evidence="2">The sequence shown here is derived from an EMBL/GenBank/DDBJ whole genome shotgun (WGS) entry which is preliminary data.</text>
</comment>
<feature type="compositionally biased region" description="Polar residues" evidence="1">
    <location>
        <begin position="21"/>
        <end position="36"/>
    </location>
</feature>
<dbReference type="AlphaFoldDB" id="A0AAE0TUI2"/>
<keyword evidence="3" id="KW-1185">Reference proteome</keyword>
<reference evidence="2" key="1">
    <citation type="submission" date="2023-07" db="EMBL/GenBank/DDBJ databases">
        <title>Black Yeasts Isolated from many extreme environments.</title>
        <authorList>
            <person name="Coleine C."/>
            <person name="Stajich J.E."/>
            <person name="Selbmann L."/>
        </authorList>
    </citation>
    <scope>NUCLEOTIDE SEQUENCE</scope>
    <source>
        <strain evidence="2">CCFEE 5485</strain>
    </source>
</reference>
<evidence type="ECO:0000313" key="3">
    <source>
        <dbReference type="Proteomes" id="UP001274830"/>
    </source>
</evidence>
<feature type="non-terminal residue" evidence="2">
    <location>
        <position position="1"/>
    </location>
</feature>
<feature type="region of interest" description="Disordered" evidence="1">
    <location>
        <begin position="1"/>
        <end position="36"/>
    </location>
</feature>
<accession>A0AAE0TUI2</accession>
<sequence length="78" mass="8472">KERENEGLTVKPGDEDLPDFAQQQRGKWGQTSDYSAQGTVFNGYTAGYTNYANDTSNDISILSPTVPAASIQPSNEND</sequence>